<dbReference type="GeneID" id="80889345"/>
<evidence type="ECO:0000313" key="3">
    <source>
        <dbReference type="Proteomes" id="UP001144673"/>
    </source>
</evidence>
<reference evidence="2" key="1">
    <citation type="journal article" date="2023" name="Access Microbiol">
        <title>De-novo genome assembly for Akanthomyces muscarius, a biocontrol agent of insect agricultural pests.</title>
        <authorList>
            <person name="Erdos Z."/>
            <person name="Studholme D.J."/>
            <person name="Raymond B."/>
            <person name="Sharma M."/>
        </authorList>
    </citation>
    <scope>NUCLEOTIDE SEQUENCE</scope>
    <source>
        <strain evidence="2">Ve6</strain>
    </source>
</reference>
<evidence type="ECO:0000256" key="1">
    <source>
        <dbReference type="SAM" id="SignalP"/>
    </source>
</evidence>
<dbReference type="RefSeq" id="XP_056050619.1">
    <property type="nucleotide sequence ID" value="XM_056193597.1"/>
</dbReference>
<dbReference type="EMBL" id="JAJHUN010000010">
    <property type="protein sequence ID" value="KAJ4147678.1"/>
    <property type="molecule type" value="Genomic_DNA"/>
</dbReference>
<feature type="signal peptide" evidence="1">
    <location>
        <begin position="1"/>
        <end position="17"/>
    </location>
</feature>
<dbReference type="KEGG" id="amus:LMH87_002186"/>
<accession>A0A9W8Q805</accession>
<feature type="chain" id="PRO_5040942092" evidence="1">
    <location>
        <begin position="18"/>
        <end position="104"/>
    </location>
</feature>
<dbReference type="AlphaFoldDB" id="A0A9W8Q805"/>
<sequence length="104" mass="11218">MMKFSIALLALAGAALADTQVNWSGCGGEHGNTKSGDGDCTNVSGFRTTNLCEIYVPPPGTDRCEFYTTPCGVPWGDIYYCSVAAGKCNARPWNAIRSFRCWSH</sequence>
<dbReference type="Proteomes" id="UP001144673">
    <property type="component" value="Chromosome 3"/>
</dbReference>
<keyword evidence="3" id="KW-1185">Reference proteome</keyword>
<keyword evidence="1" id="KW-0732">Signal</keyword>
<proteinExistence type="predicted"/>
<protein>
    <submittedName>
        <fullName evidence="2">Uncharacterized protein</fullName>
    </submittedName>
</protein>
<organism evidence="2 3">
    <name type="scientific">Akanthomyces muscarius</name>
    <name type="common">Entomopathogenic fungus</name>
    <name type="synonym">Lecanicillium muscarium</name>
    <dbReference type="NCBI Taxonomy" id="2231603"/>
    <lineage>
        <taxon>Eukaryota</taxon>
        <taxon>Fungi</taxon>
        <taxon>Dikarya</taxon>
        <taxon>Ascomycota</taxon>
        <taxon>Pezizomycotina</taxon>
        <taxon>Sordariomycetes</taxon>
        <taxon>Hypocreomycetidae</taxon>
        <taxon>Hypocreales</taxon>
        <taxon>Cordycipitaceae</taxon>
        <taxon>Akanthomyces</taxon>
    </lineage>
</organism>
<name>A0A9W8Q805_AKAMU</name>
<comment type="caution">
    <text evidence="2">The sequence shown here is derived from an EMBL/GenBank/DDBJ whole genome shotgun (WGS) entry which is preliminary data.</text>
</comment>
<gene>
    <name evidence="2" type="ORF">LMH87_002186</name>
</gene>
<evidence type="ECO:0000313" key="2">
    <source>
        <dbReference type="EMBL" id="KAJ4147678.1"/>
    </source>
</evidence>